<feature type="region of interest" description="Disordered" evidence="1">
    <location>
        <begin position="97"/>
        <end position="124"/>
    </location>
</feature>
<evidence type="ECO:0000256" key="1">
    <source>
        <dbReference type="SAM" id="MobiDB-lite"/>
    </source>
</evidence>
<dbReference type="EMBL" id="JAAAIL010001438">
    <property type="protein sequence ID" value="KAG0269335.1"/>
    <property type="molecule type" value="Genomic_DNA"/>
</dbReference>
<feature type="region of interest" description="Disordered" evidence="1">
    <location>
        <begin position="58"/>
        <end position="77"/>
    </location>
</feature>
<keyword evidence="3" id="KW-1185">Reference proteome</keyword>
<gene>
    <name evidence="2" type="ORF">BGZ95_002110</name>
</gene>
<sequence length="273" mass="29136">MPKGRQDNRRRREPSEEEPIPTNEEGALILRAEDIEGFVSLEERAVRVLALISQLFGSHSVPTNDDNDDQAVVGDGNENSLPCKGDCDASVVVEAEHVSSDSTTLKDYENDDDNDGLQNGPEDQVKEDVDNCAAMSSANPADATDPNESITIDRGDLSEQNPRSSLTPPLPTLAAAQKRIRGSGKPKGFVAKREKKRSTPPRLPQSLSAAATAAAATTASLSPLSANPTTSASLATSTPSHDSNAESLPARRPTPVTKREGRPGRLRVSKTRH</sequence>
<feature type="compositionally biased region" description="Basic residues" evidence="1">
    <location>
        <begin position="264"/>
        <end position="273"/>
    </location>
</feature>
<reference evidence="2" key="1">
    <citation type="journal article" date="2020" name="Fungal Divers.">
        <title>Resolving the Mortierellaceae phylogeny through synthesis of multi-gene phylogenetics and phylogenomics.</title>
        <authorList>
            <person name="Vandepol N."/>
            <person name="Liber J."/>
            <person name="Desiro A."/>
            <person name="Na H."/>
            <person name="Kennedy M."/>
            <person name="Barry K."/>
            <person name="Grigoriev I.V."/>
            <person name="Miller A.N."/>
            <person name="O'Donnell K."/>
            <person name="Stajich J.E."/>
            <person name="Bonito G."/>
        </authorList>
    </citation>
    <scope>NUCLEOTIDE SEQUENCE</scope>
    <source>
        <strain evidence="2">NRRL 28262</strain>
    </source>
</reference>
<comment type="caution">
    <text evidence="2">The sequence shown here is derived from an EMBL/GenBank/DDBJ whole genome shotgun (WGS) entry which is preliminary data.</text>
</comment>
<feature type="compositionally biased region" description="Low complexity" evidence="1">
    <location>
        <begin position="206"/>
        <end position="240"/>
    </location>
</feature>
<dbReference type="Proteomes" id="UP001194580">
    <property type="component" value="Unassembled WGS sequence"/>
</dbReference>
<feature type="region of interest" description="Disordered" evidence="1">
    <location>
        <begin position="1"/>
        <end position="25"/>
    </location>
</feature>
<protein>
    <submittedName>
        <fullName evidence="2">Uncharacterized protein</fullName>
    </submittedName>
</protein>
<dbReference type="AlphaFoldDB" id="A0AAD4D5Y3"/>
<feature type="compositionally biased region" description="Basic and acidic residues" evidence="1">
    <location>
        <begin position="97"/>
        <end position="108"/>
    </location>
</feature>
<organism evidence="2 3">
    <name type="scientific">Linnemannia exigua</name>
    <dbReference type="NCBI Taxonomy" id="604196"/>
    <lineage>
        <taxon>Eukaryota</taxon>
        <taxon>Fungi</taxon>
        <taxon>Fungi incertae sedis</taxon>
        <taxon>Mucoromycota</taxon>
        <taxon>Mortierellomycotina</taxon>
        <taxon>Mortierellomycetes</taxon>
        <taxon>Mortierellales</taxon>
        <taxon>Mortierellaceae</taxon>
        <taxon>Linnemannia</taxon>
    </lineage>
</organism>
<name>A0AAD4D5Y3_9FUNG</name>
<accession>A0AAD4D5Y3</accession>
<proteinExistence type="predicted"/>
<evidence type="ECO:0000313" key="2">
    <source>
        <dbReference type="EMBL" id="KAG0269335.1"/>
    </source>
</evidence>
<evidence type="ECO:0000313" key="3">
    <source>
        <dbReference type="Proteomes" id="UP001194580"/>
    </source>
</evidence>
<feature type="region of interest" description="Disordered" evidence="1">
    <location>
        <begin position="136"/>
        <end position="273"/>
    </location>
</feature>